<name>A0A1F6E752_9BACT</name>
<accession>A0A1F6E752</accession>
<comment type="caution">
    <text evidence="2">The sequence shown here is derived from an EMBL/GenBank/DDBJ whole genome shotgun (WGS) entry which is preliminary data.</text>
</comment>
<evidence type="ECO:0000256" key="1">
    <source>
        <dbReference type="SAM" id="Coils"/>
    </source>
</evidence>
<feature type="coiled-coil region" evidence="1">
    <location>
        <begin position="125"/>
        <end position="152"/>
    </location>
</feature>
<dbReference type="AlphaFoldDB" id="A0A1F6E752"/>
<evidence type="ECO:0000313" key="2">
    <source>
        <dbReference type="EMBL" id="OGG69476.1"/>
    </source>
</evidence>
<reference evidence="2 3" key="1">
    <citation type="journal article" date="2016" name="Nat. Commun.">
        <title>Thousands of microbial genomes shed light on interconnected biogeochemical processes in an aquifer system.</title>
        <authorList>
            <person name="Anantharaman K."/>
            <person name="Brown C.T."/>
            <person name="Hug L.A."/>
            <person name="Sharon I."/>
            <person name="Castelle C.J."/>
            <person name="Probst A.J."/>
            <person name="Thomas B.C."/>
            <person name="Singh A."/>
            <person name="Wilkins M.J."/>
            <person name="Karaoz U."/>
            <person name="Brodie E.L."/>
            <person name="Williams K.H."/>
            <person name="Hubbard S.S."/>
            <person name="Banfield J.F."/>
        </authorList>
    </citation>
    <scope>NUCLEOTIDE SEQUENCE [LARGE SCALE GENOMIC DNA]</scope>
</reference>
<protein>
    <submittedName>
        <fullName evidence="2">Uncharacterized protein</fullName>
    </submittedName>
</protein>
<gene>
    <name evidence="2" type="ORF">A3C20_00730</name>
</gene>
<evidence type="ECO:0000313" key="3">
    <source>
        <dbReference type="Proteomes" id="UP000176914"/>
    </source>
</evidence>
<proteinExistence type="predicted"/>
<keyword evidence="1" id="KW-0175">Coiled coil</keyword>
<dbReference type="EMBL" id="MFLL01000011">
    <property type="protein sequence ID" value="OGG69476.1"/>
    <property type="molecule type" value="Genomic_DNA"/>
</dbReference>
<dbReference type="Proteomes" id="UP000176914">
    <property type="component" value="Unassembled WGS sequence"/>
</dbReference>
<sequence length="152" mass="16852">MADDRSVLLFPEARETSASVVHAEAAEVVRLELYRVTHAVLPEPRGQSNMAEPPPIPPIETAATIAKVPMPDLFGPRFTFAPVADAKAPYKVEIGSGRSLPLVASSSAKDRKALRHLLTQFDAEMEAIDDALVEVRRRLKNWRKKLKEDLDE</sequence>
<organism evidence="2 3">
    <name type="scientific">Candidatus Kaiserbacteria bacterium RIFCSPHIGHO2_02_FULL_55_25</name>
    <dbReference type="NCBI Taxonomy" id="1798498"/>
    <lineage>
        <taxon>Bacteria</taxon>
        <taxon>Candidatus Kaiseribacteriota</taxon>
    </lineage>
</organism>